<proteinExistence type="predicted"/>
<dbReference type="InterPro" id="IPR058690">
    <property type="entry name" value="BrxE"/>
</dbReference>
<comment type="caution">
    <text evidence="2">The sequence shown here is derived from an EMBL/GenBank/DDBJ whole genome shotgun (WGS) entry which is preliminary data.</text>
</comment>
<dbReference type="NCBIfam" id="NF033447">
    <property type="entry name" value="BrxE_fam"/>
    <property type="match status" value="1"/>
</dbReference>
<evidence type="ECO:0000313" key="2">
    <source>
        <dbReference type="EMBL" id="RGL57300.1"/>
    </source>
</evidence>
<name>A0AA92SX78_9BACT</name>
<dbReference type="Pfam" id="PF26412">
    <property type="entry name" value="BrxE"/>
    <property type="match status" value="1"/>
</dbReference>
<accession>A0AA92SX78</accession>
<dbReference type="AlphaFoldDB" id="A0AA92SX78"/>
<dbReference type="Proteomes" id="UP000261187">
    <property type="component" value="Unassembled WGS sequence"/>
</dbReference>
<gene>
    <name evidence="2" type="ORF">DXC61_12060</name>
    <name evidence="1" type="ORF">LYY06_08425</name>
</gene>
<sequence length="156" mass="18003">MTEQNIYDIIKMRMAVYKAGVKAGFWEGVDQSGASEMMNYIFPKSGNIAYYNLVMELMRKAHGMFLGGVFYLFKLPAQVERMIMDYLKKEKMDVASLGDDADAYLQSMDTIATDHCFTTVPIGAYRQDEIDNLLRLCASHYRYSFQENVKSFPYMQ</sequence>
<organism evidence="2 3">
    <name type="scientific">Segatella copri</name>
    <dbReference type="NCBI Taxonomy" id="165179"/>
    <lineage>
        <taxon>Bacteria</taxon>
        <taxon>Pseudomonadati</taxon>
        <taxon>Bacteroidota</taxon>
        <taxon>Bacteroidia</taxon>
        <taxon>Bacteroidales</taxon>
        <taxon>Prevotellaceae</taxon>
        <taxon>Segatella</taxon>
    </lineage>
</organism>
<evidence type="ECO:0000313" key="1">
    <source>
        <dbReference type="EMBL" id="MCE4122286.1"/>
    </source>
</evidence>
<dbReference type="EMBL" id="QSSA01000029">
    <property type="protein sequence ID" value="RGL57300.1"/>
    <property type="molecule type" value="Genomic_DNA"/>
</dbReference>
<dbReference type="RefSeq" id="WP_117695285.1">
    <property type="nucleotide sequence ID" value="NZ_CP134813.1"/>
</dbReference>
<reference evidence="1" key="2">
    <citation type="submission" date="2021-12" db="EMBL/GenBank/DDBJ databases">
        <authorList>
            <person name="Lv X."/>
        </authorList>
    </citation>
    <scope>NUCLEOTIDE SEQUENCE</scope>
    <source>
        <strain evidence="1">HF2106</strain>
    </source>
</reference>
<dbReference type="EMBL" id="JAJTVO010000013">
    <property type="protein sequence ID" value="MCE4122286.1"/>
    <property type="molecule type" value="Genomic_DNA"/>
</dbReference>
<evidence type="ECO:0000313" key="3">
    <source>
        <dbReference type="Proteomes" id="UP000261187"/>
    </source>
</evidence>
<dbReference type="Proteomes" id="UP001200307">
    <property type="component" value="Unassembled WGS sequence"/>
</dbReference>
<protein>
    <submittedName>
        <fullName evidence="2">BrxE family protein</fullName>
    </submittedName>
</protein>
<reference evidence="2 3" key="1">
    <citation type="submission" date="2018-08" db="EMBL/GenBank/DDBJ databases">
        <title>A genome reference for cultivated species of the human gut microbiota.</title>
        <authorList>
            <person name="Zou Y."/>
            <person name="Xue W."/>
            <person name="Luo G."/>
        </authorList>
    </citation>
    <scope>NUCLEOTIDE SEQUENCE [LARGE SCALE GENOMIC DNA]</scope>
    <source>
        <strain evidence="2 3">TF06-40</strain>
    </source>
</reference>